<dbReference type="InterPro" id="IPR005123">
    <property type="entry name" value="Oxoglu/Fe-dep_dioxygenase_dom"/>
</dbReference>
<evidence type="ECO:0000256" key="1">
    <source>
        <dbReference type="ARBA" id="ARBA00001961"/>
    </source>
</evidence>
<dbReference type="RefSeq" id="YP_009302215.1">
    <property type="nucleotide sequence ID" value="NC_031242.1"/>
</dbReference>
<dbReference type="InterPro" id="IPR006620">
    <property type="entry name" value="Pro_4_hyd_alph"/>
</dbReference>
<protein>
    <submittedName>
        <fullName evidence="7">2OG-Fe(II) oxygenase superfamily protein</fullName>
    </submittedName>
</protein>
<keyword evidence="5" id="KW-0408">Iron</keyword>
<dbReference type="SMART" id="SM00702">
    <property type="entry name" value="P4Hc"/>
    <property type="match status" value="1"/>
</dbReference>
<comment type="cofactor">
    <cofactor evidence="1">
        <name>L-ascorbate</name>
        <dbReference type="ChEBI" id="CHEBI:38290"/>
    </cofactor>
</comment>
<evidence type="ECO:0000259" key="6">
    <source>
        <dbReference type="PROSITE" id="PS51471"/>
    </source>
</evidence>
<dbReference type="OrthoDB" id="8537at10239"/>
<name>A0A127KLW4_9CAUD</name>
<keyword evidence="4" id="KW-0560">Oxidoreductase</keyword>
<evidence type="ECO:0000256" key="5">
    <source>
        <dbReference type="ARBA" id="ARBA00023004"/>
    </source>
</evidence>
<evidence type="ECO:0000313" key="7">
    <source>
        <dbReference type="EMBL" id="AMO42916.1"/>
    </source>
</evidence>
<reference evidence="7 8" key="1">
    <citation type="submission" date="2016-01" db="EMBL/GenBank/DDBJ databases">
        <title>The genomic content and context of auxiliary metabolic genes in marine cyanophages.</title>
        <authorList>
            <person name="Marston M.F."/>
            <person name="Martiny J.B.H."/>
            <person name="Crummett L.T."/>
        </authorList>
    </citation>
    <scope>NUCLEOTIDE SEQUENCE [LARGE SCALE GENOMIC DNA]</scope>
    <source>
        <strain evidence="7">RW_29_0704</strain>
    </source>
</reference>
<dbReference type="Pfam" id="PF13640">
    <property type="entry name" value="2OG-FeII_Oxy_3"/>
    <property type="match status" value="1"/>
</dbReference>
<evidence type="ECO:0000256" key="3">
    <source>
        <dbReference type="ARBA" id="ARBA00022964"/>
    </source>
</evidence>
<dbReference type="EMBL" id="KU594605">
    <property type="protein sequence ID" value="AMO42916.1"/>
    <property type="molecule type" value="Genomic_DNA"/>
</dbReference>
<evidence type="ECO:0000313" key="8">
    <source>
        <dbReference type="Proteomes" id="UP000201797"/>
    </source>
</evidence>
<evidence type="ECO:0000256" key="4">
    <source>
        <dbReference type="ARBA" id="ARBA00023002"/>
    </source>
</evidence>
<dbReference type="GO" id="GO:0051213">
    <property type="term" value="F:dioxygenase activity"/>
    <property type="evidence" value="ECO:0007669"/>
    <property type="project" value="UniProtKB-KW"/>
</dbReference>
<dbReference type="InterPro" id="IPR044862">
    <property type="entry name" value="Pro_4_hyd_alph_FE2OG_OXY"/>
</dbReference>
<dbReference type="Gene3D" id="2.60.120.620">
    <property type="entry name" value="q2cbj1_9rhob like domain"/>
    <property type="match status" value="1"/>
</dbReference>
<organism evidence="7 8">
    <name type="scientific">Cyanophage S-RIM50</name>
    <dbReference type="NCBI Taxonomy" id="687803"/>
    <lineage>
        <taxon>Viruses</taxon>
        <taxon>Duplodnaviria</taxon>
        <taxon>Heunggongvirae</taxon>
        <taxon>Uroviricota</taxon>
        <taxon>Caudoviricetes</taxon>
        <taxon>Pantevenvirales</taxon>
        <taxon>Kyanoviridae</taxon>
        <taxon>Neptunevirus</taxon>
        <taxon>Neptunevirus srim50</taxon>
    </lineage>
</organism>
<dbReference type="PROSITE" id="PS51471">
    <property type="entry name" value="FE2OG_OXY"/>
    <property type="match status" value="1"/>
</dbReference>
<accession>A0A127KLW4</accession>
<keyword evidence="3" id="KW-0223">Dioxygenase</keyword>
<feature type="domain" description="Fe2OG dioxygenase" evidence="6">
    <location>
        <begin position="81"/>
        <end position="180"/>
    </location>
</feature>
<dbReference type="KEGG" id="vg:29124138"/>
<dbReference type="Proteomes" id="UP000201797">
    <property type="component" value="Segment"/>
</dbReference>
<keyword evidence="8" id="KW-1185">Reference proteome</keyword>
<dbReference type="GO" id="GO:0031418">
    <property type="term" value="F:L-ascorbic acid binding"/>
    <property type="evidence" value="ECO:0007669"/>
    <property type="project" value="InterPro"/>
</dbReference>
<dbReference type="GeneID" id="29124138"/>
<dbReference type="GO" id="GO:0016705">
    <property type="term" value="F:oxidoreductase activity, acting on paired donors, with incorporation or reduction of molecular oxygen"/>
    <property type="evidence" value="ECO:0007669"/>
    <property type="project" value="InterPro"/>
</dbReference>
<sequence length="183" mass="21116">MRYGCPYKVIHLDDQSMNLVKRAINSTELVWEEGIVHDGVSSRKPRQSEVAWINDPYLDNLLLKYVQYVNSGCDWNLKITGVEPIQFGSYPVGGFYDWHVDQHSAPEKVVRKLSMSLFLNEDYEGGEFDIEIYKPGAEQRFDTIKSKTGSAVFFQSDQWHRVRPVTSGLRKSLVAWFYGPPYV</sequence>
<dbReference type="SUPFAM" id="SSF51197">
    <property type="entry name" value="Clavaminate synthase-like"/>
    <property type="match status" value="1"/>
</dbReference>
<dbReference type="GO" id="GO:0005506">
    <property type="term" value="F:iron ion binding"/>
    <property type="evidence" value="ECO:0007669"/>
    <property type="project" value="InterPro"/>
</dbReference>
<proteinExistence type="predicted"/>
<keyword evidence="2" id="KW-0479">Metal-binding</keyword>
<gene>
    <name evidence="7" type="ORF">R290704_134</name>
</gene>
<evidence type="ECO:0000256" key="2">
    <source>
        <dbReference type="ARBA" id="ARBA00022723"/>
    </source>
</evidence>